<dbReference type="Proteomes" id="UP000036902">
    <property type="component" value="Chromosome"/>
</dbReference>
<dbReference type="InterPro" id="IPR025738">
    <property type="entry name" value="BatD"/>
</dbReference>
<feature type="signal peptide" evidence="1">
    <location>
        <begin position="1"/>
        <end position="32"/>
    </location>
</feature>
<proteinExistence type="predicted"/>
<accession>A0A127K4Q9</accession>
<dbReference type="PROSITE" id="PS51318">
    <property type="entry name" value="TAT"/>
    <property type="match status" value="1"/>
</dbReference>
<feature type="chain" id="PRO_5007797948" description="DUF7939 domain-containing protein" evidence="1">
    <location>
        <begin position="33"/>
        <end position="476"/>
    </location>
</feature>
<keyword evidence="4" id="KW-1185">Reference proteome</keyword>
<keyword evidence="1" id="KW-0732">Signal</keyword>
<dbReference type="EMBL" id="CP014646">
    <property type="protein sequence ID" value="AMO36942.1"/>
    <property type="molecule type" value="Genomic_DNA"/>
</dbReference>
<organism evidence="3 4">
    <name type="scientific">Thauera humireducens</name>
    <dbReference type="NCBI Taxonomy" id="1134435"/>
    <lineage>
        <taxon>Bacteria</taxon>
        <taxon>Pseudomonadati</taxon>
        <taxon>Pseudomonadota</taxon>
        <taxon>Betaproteobacteria</taxon>
        <taxon>Rhodocyclales</taxon>
        <taxon>Zoogloeaceae</taxon>
        <taxon>Thauera</taxon>
    </lineage>
</organism>
<dbReference type="STRING" id="1134435.AC731_008280"/>
<evidence type="ECO:0000256" key="1">
    <source>
        <dbReference type="SAM" id="SignalP"/>
    </source>
</evidence>
<evidence type="ECO:0000259" key="2">
    <source>
        <dbReference type="Pfam" id="PF25607"/>
    </source>
</evidence>
<reference evidence="4" key="1">
    <citation type="submission" date="2016-03" db="EMBL/GenBank/DDBJ databases">
        <authorList>
            <person name="Ma C."/>
            <person name="Zhou S."/>
            <person name="Yang G."/>
        </authorList>
    </citation>
    <scope>NUCLEOTIDE SEQUENCE [LARGE SCALE GENOMIC DNA]</scope>
    <source>
        <strain evidence="4">SgZ-1</strain>
    </source>
</reference>
<dbReference type="KEGG" id="thu:AC731_008280"/>
<dbReference type="Pfam" id="PF25607">
    <property type="entry name" value="DUF7939"/>
    <property type="match status" value="1"/>
</dbReference>
<feature type="domain" description="DUF7939" evidence="2">
    <location>
        <begin position="364"/>
        <end position="444"/>
    </location>
</feature>
<dbReference type="InterPro" id="IPR006311">
    <property type="entry name" value="TAT_signal"/>
</dbReference>
<dbReference type="AlphaFoldDB" id="A0A127K4Q9"/>
<sequence length="476" mass="51998">MRPIRPDARRRQLLRMTALLAAAAAVPGRSFAGDRAAPEARLRWAVDTAGRNDDAAFELGEPIIIRLEVWVSTWFQAPVDFPATLATESAIVEEIGGSPEAGFDDIDGRRWTGLIRRYRVHPLQPGELVLAPPAALEILPGRGDGRPLRASSPAPLRLAVRVPKGAEGLKPFVAARALALQQQWEPAPDPDQGWQVGDMLLRRITLVTDAPSPLPPTVPALASVEGTELQRHSAPTRTAEADSARTVQEHVATYVLKAPGELHLPAVELAWWDLDQRKVRISQLPGRTVKVSAASMPADPFAEPGSGLEAEVPDDSHRAVTAQAWRWIPTGALALALAPLAWRHRSALAAAIRRPLQRLHASETTARWRLRRACLQSRPAQAAAALRVWLQTLDPALRRRIRADTACAEAMEALVRHLHGPQAPQRPAHWNGPALWHAVQRARAALPKTQDLDAALPELNPRMQGDAKLPHPASRR</sequence>
<dbReference type="InterPro" id="IPR057699">
    <property type="entry name" value="DUF7939"/>
</dbReference>
<evidence type="ECO:0000313" key="4">
    <source>
        <dbReference type="Proteomes" id="UP000036902"/>
    </source>
</evidence>
<name>A0A127K4Q9_9RHOO</name>
<dbReference type="PANTHER" id="PTHR40940:SF1">
    <property type="entry name" value="PROTEIN BATD"/>
    <property type="match status" value="1"/>
</dbReference>
<dbReference type="PANTHER" id="PTHR40940">
    <property type="entry name" value="PROTEIN BATD-RELATED"/>
    <property type="match status" value="1"/>
</dbReference>
<gene>
    <name evidence="3" type="ORF">AC731_008280</name>
</gene>
<protein>
    <recommendedName>
        <fullName evidence="2">DUF7939 domain-containing protein</fullName>
    </recommendedName>
</protein>
<evidence type="ECO:0000313" key="3">
    <source>
        <dbReference type="EMBL" id="AMO36942.1"/>
    </source>
</evidence>